<dbReference type="Pfam" id="PF06200">
    <property type="entry name" value="tify"/>
    <property type="match status" value="1"/>
</dbReference>
<dbReference type="AlphaFoldDB" id="A0AAD8NLH0"/>
<dbReference type="Proteomes" id="UP001229421">
    <property type="component" value="Unassembled WGS sequence"/>
</dbReference>
<keyword evidence="2" id="KW-1184">Jasmonic acid signaling pathway</keyword>
<keyword evidence="5" id="KW-1185">Reference proteome</keyword>
<dbReference type="InterPro" id="IPR018467">
    <property type="entry name" value="CCT_CS"/>
</dbReference>
<evidence type="ECO:0000256" key="2">
    <source>
        <dbReference type="RuleBase" id="RU369065"/>
    </source>
</evidence>
<dbReference type="GO" id="GO:0031347">
    <property type="term" value="P:regulation of defense response"/>
    <property type="evidence" value="ECO:0007669"/>
    <property type="project" value="UniProtKB-UniRule"/>
</dbReference>
<comment type="subcellular location">
    <subcellularLocation>
        <location evidence="2">Nucleus</location>
    </subcellularLocation>
</comment>
<comment type="domain">
    <text evidence="2">The jas domain is required for interaction with COI1.</text>
</comment>
<protein>
    <recommendedName>
        <fullName evidence="2">Protein TIFY</fullName>
    </recommendedName>
    <alternativeName>
        <fullName evidence="2">Jasmonate ZIM domain-containing protein</fullName>
    </alternativeName>
</protein>
<comment type="similarity">
    <text evidence="1 2">Belongs to the TIFY/JAZ family.</text>
</comment>
<gene>
    <name evidence="4" type="ORF">QVD17_21890</name>
</gene>
<dbReference type="PANTHER" id="PTHR33077">
    <property type="entry name" value="PROTEIN TIFY 4A-RELATED-RELATED"/>
    <property type="match status" value="1"/>
</dbReference>
<comment type="caution">
    <text evidence="4">The sequence shown here is derived from an EMBL/GenBank/DDBJ whole genome shotgun (WGS) entry which is preliminary data.</text>
</comment>
<dbReference type="InterPro" id="IPR040390">
    <property type="entry name" value="TIFY/JAZ"/>
</dbReference>
<dbReference type="GO" id="GO:0009611">
    <property type="term" value="P:response to wounding"/>
    <property type="evidence" value="ECO:0007669"/>
    <property type="project" value="UniProtKB-UniRule"/>
</dbReference>
<dbReference type="PROSITE" id="PS51320">
    <property type="entry name" value="TIFY"/>
    <property type="match status" value="1"/>
</dbReference>
<dbReference type="Pfam" id="PF09425">
    <property type="entry name" value="Jas_motif"/>
    <property type="match status" value="1"/>
</dbReference>
<dbReference type="GO" id="GO:2000022">
    <property type="term" value="P:regulation of jasmonic acid mediated signaling pathway"/>
    <property type="evidence" value="ECO:0007669"/>
    <property type="project" value="UniProtKB-UniRule"/>
</dbReference>
<evidence type="ECO:0000256" key="1">
    <source>
        <dbReference type="ARBA" id="ARBA00008614"/>
    </source>
</evidence>
<dbReference type="InterPro" id="IPR010399">
    <property type="entry name" value="Tify_dom"/>
</dbReference>
<name>A0AAD8NLH0_TARER</name>
<comment type="function">
    <text evidence="2">Repressor of jasmonate responses.</text>
</comment>
<evidence type="ECO:0000313" key="5">
    <source>
        <dbReference type="Proteomes" id="UP001229421"/>
    </source>
</evidence>
<dbReference type="PANTHER" id="PTHR33077:SF17">
    <property type="entry name" value="PROTEIN TIFY 5B"/>
    <property type="match status" value="1"/>
</dbReference>
<dbReference type="GO" id="GO:0005634">
    <property type="term" value="C:nucleus"/>
    <property type="evidence" value="ECO:0007669"/>
    <property type="project" value="UniProtKB-SubCell"/>
</dbReference>
<feature type="domain" description="Tify" evidence="3">
    <location>
        <begin position="42"/>
        <end position="76"/>
    </location>
</feature>
<keyword evidence="2" id="KW-0539">Nucleus</keyword>
<proteinExistence type="inferred from homology"/>
<accession>A0AAD8NLH0</accession>
<evidence type="ECO:0000259" key="3">
    <source>
        <dbReference type="PROSITE" id="PS51320"/>
    </source>
</evidence>
<reference evidence="4" key="1">
    <citation type="journal article" date="2023" name="bioRxiv">
        <title>Improved chromosome-level genome assembly for marigold (Tagetes erecta).</title>
        <authorList>
            <person name="Jiang F."/>
            <person name="Yuan L."/>
            <person name="Wang S."/>
            <person name="Wang H."/>
            <person name="Xu D."/>
            <person name="Wang A."/>
            <person name="Fan W."/>
        </authorList>
    </citation>
    <scope>NUCLEOTIDE SEQUENCE</scope>
    <source>
        <strain evidence="4">WSJ</strain>
        <tissue evidence="4">Leaf</tissue>
    </source>
</reference>
<dbReference type="EMBL" id="JAUHHV010000006">
    <property type="protein sequence ID" value="KAK1420360.1"/>
    <property type="molecule type" value="Genomic_DNA"/>
</dbReference>
<organism evidence="4 5">
    <name type="scientific">Tagetes erecta</name>
    <name type="common">African marigold</name>
    <dbReference type="NCBI Taxonomy" id="13708"/>
    <lineage>
        <taxon>Eukaryota</taxon>
        <taxon>Viridiplantae</taxon>
        <taxon>Streptophyta</taxon>
        <taxon>Embryophyta</taxon>
        <taxon>Tracheophyta</taxon>
        <taxon>Spermatophyta</taxon>
        <taxon>Magnoliopsida</taxon>
        <taxon>eudicotyledons</taxon>
        <taxon>Gunneridae</taxon>
        <taxon>Pentapetalae</taxon>
        <taxon>asterids</taxon>
        <taxon>campanulids</taxon>
        <taxon>Asterales</taxon>
        <taxon>Asteraceae</taxon>
        <taxon>Asteroideae</taxon>
        <taxon>Heliantheae alliance</taxon>
        <taxon>Tageteae</taxon>
        <taxon>Tagetes</taxon>
    </lineage>
</organism>
<evidence type="ECO:0000313" key="4">
    <source>
        <dbReference type="EMBL" id="KAK1420360.1"/>
    </source>
</evidence>
<dbReference type="SMART" id="SM00979">
    <property type="entry name" value="TIFY"/>
    <property type="match status" value="1"/>
</dbReference>
<sequence length="123" mass="14254">MKRNCHLDLRLVPPRSPFIFSGHRHTQQHPSYEINTVGEDLKEKQNQQLTIFYDGKVCVCDVTELQAKTIIKVAGEEIDENWRKNVGCSSPLMSPLVCNQGMKRSLQRFLQTRKHRIQSTSPY</sequence>